<gene>
    <name evidence="2" type="ORF">Saso_34510</name>
</gene>
<feature type="region of interest" description="Disordered" evidence="1">
    <location>
        <begin position="46"/>
        <end position="85"/>
    </location>
</feature>
<keyword evidence="3" id="KW-1185">Reference proteome</keyword>
<evidence type="ECO:0000256" key="1">
    <source>
        <dbReference type="SAM" id="MobiDB-lite"/>
    </source>
</evidence>
<feature type="region of interest" description="Disordered" evidence="1">
    <location>
        <begin position="1"/>
        <end position="23"/>
    </location>
</feature>
<protein>
    <submittedName>
        <fullName evidence="2">Uncharacterized protein</fullName>
    </submittedName>
</protein>
<accession>A0ABQ3S147</accession>
<reference evidence="3" key="1">
    <citation type="submission" date="2023-07" db="EMBL/GenBank/DDBJ databases">
        <title>Whole genome shotgun sequence of Streptomyces cacaoi subsp. asoensis NBRC 13813.</title>
        <authorList>
            <person name="Komaki H."/>
            <person name="Tamura T."/>
        </authorList>
    </citation>
    <scope>NUCLEOTIDE SEQUENCE [LARGE SCALE GENOMIC DNA]</scope>
    <source>
        <strain evidence="3">NBRC 13813</strain>
    </source>
</reference>
<name>A0ABQ3S147_9ACTN</name>
<dbReference type="EMBL" id="BNEB01000003">
    <property type="protein sequence ID" value="GHI61801.1"/>
    <property type="molecule type" value="Genomic_DNA"/>
</dbReference>
<proteinExistence type="predicted"/>
<comment type="caution">
    <text evidence="2">The sequence shown here is derived from an EMBL/GenBank/DDBJ whole genome shotgun (WGS) entry which is preliminary data.</text>
</comment>
<feature type="compositionally biased region" description="Basic residues" evidence="1">
    <location>
        <begin position="56"/>
        <end position="65"/>
    </location>
</feature>
<organism evidence="2 3">
    <name type="scientific">Streptomyces asoensis</name>
    <dbReference type="NCBI Taxonomy" id="249586"/>
    <lineage>
        <taxon>Bacteria</taxon>
        <taxon>Bacillati</taxon>
        <taxon>Actinomycetota</taxon>
        <taxon>Actinomycetes</taxon>
        <taxon>Kitasatosporales</taxon>
        <taxon>Streptomycetaceae</taxon>
        <taxon>Streptomyces</taxon>
    </lineage>
</organism>
<evidence type="ECO:0000313" key="2">
    <source>
        <dbReference type="EMBL" id="GHI61801.1"/>
    </source>
</evidence>
<feature type="compositionally biased region" description="Basic and acidic residues" evidence="1">
    <location>
        <begin position="1"/>
        <end position="10"/>
    </location>
</feature>
<evidence type="ECO:0000313" key="3">
    <source>
        <dbReference type="Proteomes" id="UP000649259"/>
    </source>
</evidence>
<dbReference type="Proteomes" id="UP000649259">
    <property type="component" value="Unassembled WGS sequence"/>
</dbReference>
<sequence>MAVQRDHDPHQPPFAAGEQHPRPVVRQFACQGRGDLLRADVVRVGEAAEPPAGGRGLRRRERRARVPVTQTLTPKSWAMPTRPDA</sequence>